<dbReference type="PANTHER" id="PTHR42794">
    <property type="entry name" value="HEMIN IMPORT ATP-BINDING PROTEIN HMUV"/>
    <property type="match status" value="1"/>
</dbReference>
<evidence type="ECO:0000256" key="2">
    <source>
        <dbReference type="ARBA" id="ARBA00022448"/>
    </source>
</evidence>
<comment type="similarity">
    <text evidence="1">Belongs to the ABC transporter superfamily.</text>
</comment>
<dbReference type="InterPro" id="IPR017871">
    <property type="entry name" value="ABC_transporter-like_CS"/>
</dbReference>
<feature type="domain" description="ABC transporter" evidence="7">
    <location>
        <begin position="4"/>
        <end position="238"/>
    </location>
</feature>
<dbReference type="PROSITE" id="PS50893">
    <property type="entry name" value="ABC_TRANSPORTER_2"/>
    <property type="match status" value="1"/>
</dbReference>
<dbReference type="GO" id="GO:0005524">
    <property type="term" value="F:ATP binding"/>
    <property type="evidence" value="ECO:0007669"/>
    <property type="project" value="UniProtKB-KW"/>
</dbReference>
<dbReference type="OrthoDB" id="9810077at2"/>
<keyword evidence="3" id="KW-0547">Nucleotide-binding</keyword>
<accession>Q1GUF4</accession>
<dbReference type="RefSeq" id="WP_011541306.1">
    <property type="nucleotide sequence ID" value="NC_008048.1"/>
</dbReference>
<dbReference type="EMBL" id="CP000356">
    <property type="protein sequence ID" value="ABF52718.1"/>
    <property type="molecule type" value="Genomic_DNA"/>
</dbReference>
<evidence type="ECO:0000256" key="5">
    <source>
        <dbReference type="ARBA" id="ARBA00022967"/>
    </source>
</evidence>
<dbReference type="InterPro" id="IPR027417">
    <property type="entry name" value="P-loop_NTPase"/>
</dbReference>
<evidence type="ECO:0000256" key="3">
    <source>
        <dbReference type="ARBA" id="ARBA00022741"/>
    </source>
</evidence>
<evidence type="ECO:0000256" key="1">
    <source>
        <dbReference type="ARBA" id="ARBA00005417"/>
    </source>
</evidence>
<gene>
    <name evidence="8" type="ordered locus">Sala_1001</name>
</gene>
<dbReference type="GO" id="GO:0016887">
    <property type="term" value="F:ATP hydrolysis activity"/>
    <property type="evidence" value="ECO:0007669"/>
    <property type="project" value="InterPro"/>
</dbReference>
<evidence type="ECO:0000313" key="8">
    <source>
        <dbReference type="EMBL" id="ABF52718.1"/>
    </source>
</evidence>
<dbReference type="FunFam" id="3.40.50.300:FF:000134">
    <property type="entry name" value="Iron-enterobactin ABC transporter ATP-binding protein"/>
    <property type="match status" value="1"/>
</dbReference>
<keyword evidence="5" id="KW-1278">Translocase</keyword>
<dbReference type="PROSITE" id="PS00211">
    <property type="entry name" value="ABC_TRANSPORTER_1"/>
    <property type="match status" value="1"/>
</dbReference>
<dbReference type="Proteomes" id="UP000006578">
    <property type="component" value="Chromosome"/>
</dbReference>
<keyword evidence="2" id="KW-0813">Transport</keyword>
<dbReference type="SUPFAM" id="SSF52540">
    <property type="entry name" value="P-loop containing nucleoside triphosphate hydrolases"/>
    <property type="match status" value="1"/>
</dbReference>
<comment type="function">
    <text evidence="6">Part of the ABC transporter complex HmuTUV involved in hemin import. Responsible for energy coupling to the transport system.</text>
</comment>
<organism evidence="8 9">
    <name type="scientific">Sphingopyxis alaskensis (strain DSM 13593 / LMG 18877 / RB2256)</name>
    <name type="common">Sphingomonas alaskensis</name>
    <dbReference type="NCBI Taxonomy" id="317655"/>
    <lineage>
        <taxon>Bacteria</taxon>
        <taxon>Pseudomonadati</taxon>
        <taxon>Pseudomonadota</taxon>
        <taxon>Alphaproteobacteria</taxon>
        <taxon>Sphingomonadales</taxon>
        <taxon>Sphingomonadaceae</taxon>
        <taxon>Sphingopyxis</taxon>
    </lineage>
</organism>
<name>Q1GUF4_SPHAL</name>
<protein>
    <submittedName>
        <fullName evidence="8">ABC transporter related</fullName>
    </submittedName>
</protein>
<dbReference type="InterPro" id="IPR003593">
    <property type="entry name" value="AAA+_ATPase"/>
</dbReference>
<keyword evidence="9" id="KW-1185">Reference proteome</keyword>
<keyword evidence="4" id="KW-0067">ATP-binding</keyword>
<evidence type="ECO:0000259" key="7">
    <source>
        <dbReference type="PROSITE" id="PS50893"/>
    </source>
</evidence>
<dbReference type="Gene3D" id="3.40.50.300">
    <property type="entry name" value="P-loop containing nucleotide triphosphate hydrolases"/>
    <property type="match status" value="1"/>
</dbReference>
<dbReference type="InterPro" id="IPR003439">
    <property type="entry name" value="ABC_transporter-like_ATP-bd"/>
</dbReference>
<evidence type="ECO:0000313" key="9">
    <source>
        <dbReference type="Proteomes" id="UP000006578"/>
    </source>
</evidence>
<dbReference type="STRING" id="317655.Sala_1001"/>
<dbReference type="HOGENOM" id="CLU_000604_1_11_5"/>
<dbReference type="CDD" id="cd03214">
    <property type="entry name" value="ABC_Iron-Siderophores_B12_Hemin"/>
    <property type="match status" value="1"/>
</dbReference>
<evidence type="ECO:0000256" key="6">
    <source>
        <dbReference type="ARBA" id="ARBA00037066"/>
    </source>
</evidence>
<dbReference type="eggNOG" id="COG1120">
    <property type="taxonomic scope" value="Bacteria"/>
</dbReference>
<dbReference type="Pfam" id="PF00005">
    <property type="entry name" value="ABC_tran"/>
    <property type="match status" value="1"/>
</dbReference>
<sequence>MVTLALDRVSVTLGRRAVLHDVSTAFAPGTLTAIVGPNGAGKSTLVRALLGLVPASGSVQVDGVEAAAMSRAERARRIAYVPQGQLLHWPLTVERLVGLGRLPHLAPMSRIGAADLAAIERAMARADVLHLRDRVATELSGGERARAMFARALAVEAAALIADEPLASLDPGHQIDVMDLLRAEAAAGGTVIAVLHDLAMAARYCDRLLLIDTGRILADGPAGHVLTAERLRAVYGIDARIENGGPWPTITALGRVRPLA</sequence>
<evidence type="ECO:0000256" key="4">
    <source>
        <dbReference type="ARBA" id="ARBA00022840"/>
    </source>
</evidence>
<dbReference type="SMART" id="SM00382">
    <property type="entry name" value="AAA"/>
    <property type="match status" value="1"/>
</dbReference>
<reference evidence="8 9" key="1">
    <citation type="journal article" date="2009" name="Proc. Natl. Acad. Sci. U.S.A.">
        <title>The genomic basis of trophic strategy in marine bacteria.</title>
        <authorList>
            <person name="Lauro F.M."/>
            <person name="McDougald D."/>
            <person name="Thomas T."/>
            <person name="Williams T.J."/>
            <person name="Egan S."/>
            <person name="Rice S."/>
            <person name="DeMaere M.Z."/>
            <person name="Ting L."/>
            <person name="Ertan H."/>
            <person name="Johnson J."/>
            <person name="Ferriera S."/>
            <person name="Lapidus A."/>
            <person name="Anderson I."/>
            <person name="Kyrpides N."/>
            <person name="Munk A.C."/>
            <person name="Detter C."/>
            <person name="Han C.S."/>
            <person name="Brown M.V."/>
            <person name="Robb F.T."/>
            <person name="Kjelleberg S."/>
            <person name="Cavicchioli R."/>
        </authorList>
    </citation>
    <scope>NUCLEOTIDE SEQUENCE [LARGE SCALE GENOMIC DNA]</scope>
    <source>
        <strain evidence="9">DSM 13593 / LMG 18877 / RB2256</strain>
    </source>
</reference>
<dbReference type="PANTHER" id="PTHR42794:SF1">
    <property type="entry name" value="HEMIN IMPORT ATP-BINDING PROTEIN HMUV"/>
    <property type="match status" value="1"/>
</dbReference>
<proteinExistence type="inferred from homology"/>
<dbReference type="AlphaFoldDB" id="Q1GUF4"/>
<dbReference type="KEGG" id="sal:Sala_1001"/>